<proteinExistence type="predicted"/>
<keyword evidence="2" id="KW-1185">Reference proteome</keyword>
<protein>
    <submittedName>
        <fullName evidence="1">Uncharacterized protein</fullName>
    </submittedName>
</protein>
<evidence type="ECO:0000313" key="1">
    <source>
        <dbReference type="EMBL" id="EXB52378.1"/>
    </source>
</evidence>
<name>W9QZN2_9ROSA</name>
<organism evidence="1 2">
    <name type="scientific">Morus notabilis</name>
    <dbReference type="NCBI Taxonomy" id="981085"/>
    <lineage>
        <taxon>Eukaryota</taxon>
        <taxon>Viridiplantae</taxon>
        <taxon>Streptophyta</taxon>
        <taxon>Embryophyta</taxon>
        <taxon>Tracheophyta</taxon>
        <taxon>Spermatophyta</taxon>
        <taxon>Magnoliopsida</taxon>
        <taxon>eudicotyledons</taxon>
        <taxon>Gunneridae</taxon>
        <taxon>Pentapetalae</taxon>
        <taxon>rosids</taxon>
        <taxon>fabids</taxon>
        <taxon>Rosales</taxon>
        <taxon>Moraceae</taxon>
        <taxon>Moreae</taxon>
        <taxon>Morus</taxon>
    </lineage>
</organism>
<gene>
    <name evidence="1" type="ORF">L484_012023</name>
</gene>
<sequence>MARSFHRFDKKLSKNVTSQLELKTQIYETNEVLGVVVNIAEIVNQAAKLDEQNMADLPPETHRLAIIDPSISDPVGD</sequence>
<dbReference type="Proteomes" id="UP000030645">
    <property type="component" value="Unassembled WGS sequence"/>
</dbReference>
<evidence type="ECO:0000313" key="2">
    <source>
        <dbReference type="Proteomes" id="UP000030645"/>
    </source>
</evidence>
<accession>W9QZN2</accession>
<reference evidence="2" key="1">
    <citation type="submission" date="2013-01" db="EMBL/GenBank/DDBJ databases">
        <title>Draft Genome Sequence of a Mulberry Tree, Morus notabilis C.K. Schneid.</title>
        <authorList>
            <person name="He N."/>
            <person name="Zhao S."/>
        </authorList>
    </citation>
    <scope>NUCLEOTIDE SEQUENCE</scope>
</reference>
<dbReference type="EMBL" id="KE344066">
    <property type="protein sequence ID" value="EXB52378.1"/>
    <property type="molecule type" value="Genomic_DNA"/>
</dbReference>
<dbReference type="AlphaFoldDB" id="W9QZN2"/>